<evidence type="ECO:0000256" key="1">
    <source>
        <dbReference type="ARBA" id="ARBA00004141"/>
    </source>
</evidence>
<dbReference type="InterPro" id="IPR049326">
    <property type="entry name" value="Rhodopsin_dom_fungi"/>
</dbReference>
<dbReference type="Pfam" id="PF20684">
    <property type="entry name" value="Fung_rhodopsin"/>
    <property type="match status" value="1"/>
</dbReference>
<dbReference type="InterPro" id="IPR052337">
    <property type="entry name" value="SAT4-like"/>
</dbReference>
<keyword evidence="9" id="KW-1185">Reference proteome</keyword>
<accession>A0A6A7ACR2</accession>
<organism evidence="8 9">
    <name type="scientific">Ophiobolus disseminans</name>
    <dbReference type="NCBI Taxonomy" id="1469910"/>
    <lineage>
        <taxon>Eukaryota</taxon>
        <taxon>Fungi</taxon>
        <taxon>Dikarya</taxon>
        <taxon>Ascomycota</taxon>
        <taxon>Pezizomycotina</taxon>
        <taxon>Dothideomycetes</taxon>
        <taxon>Pleosporomycetidae</taxon>
        <taxon>Pleosporales</taxon>
        <taxon>Pleosporineae</taxon>
        <taxon>Phaeosphaeriaceae</taxon>
        <taxon>Ophiobolus</taxon>
    </lineage>
</organism>
<evidence type="ECO:0000313" key="9">
    <source>
        <dbReference type="Proteomes" id="UP000799424"/>
    </source>
</evidence>
<evidence type="ECO:0000256" key="3">
    <source>
        <dbReference type="ARBA" id="ARBA00022989"/>
    </source>
</evidence>
<feature type="transmembrane region" description="Helical" evidence="6">
    <location>
        <begin position="47"/>
        <end position="69"/>
    </location>
</feature>
<proteinExistence type="inferred from homology"/>
<feature type="transmembrane region" description="Helical" evidence="6">
    <location>
        <begin position="187"/>
        <end position="209"/>
    </location>
</feature>
<evidence type="ECO:0000256" key="2">
    <source>
        <dbReference type="ARBA" id="ARBA00022692"/>
    </source>
</evidence>
<feature type="transmembrane region" description="Helical" evidence="6">
    <location>
        <begin position="135"/>
        <end position="160"/>
    </location>
</feature>
<comment type="subcellular location">
    <subcellularLocation>
        <location evidence="1">Membrane</location>
        <topology evidence="1">Multi-pass membrane protein</topology>
    </subcellularLocation>
</comment>
<comment type="similarity">
    <text evidence="5">Belongs to the SAT4 family.</text>
</comment>
<protein>
    <recommendedName>
        <fullName evidence="7">Rhodopsin domain-containing protein</fullName>
    </recommendedName>
</protein>
<dbReference type="GO" id="GO:0016020">
    <property type="term" value="C:membrane"/>
    <property type="evidence" value="ECO:0007669"/>
    <property type="project" value="UniProtKB-SubCell"/>
</dbReference>
<evidence type="ECO:0000259" key="7">
    <source>
        <dbReference type="Pfam" id="PF20684"/>
    </source>
</evidence>
<dbReference type="Proteomes" id="UP000799424">
    <property type="component" value="Unassembled WGS sequence"/>
</dbReference>
<dbReference type="EMBL" id="MU006218">
    <property type="protein sequence ID" value="KAF2831052.1"/>
    <property type="molecule type" value="Genomic_DNA"/>
</dbReference>
<feature type="transmembrane region" description="Helical" evidence="6">
    <location>
        <begin position="106"/>
        <end position="123"/>
    </location>
</feature>
<feature type="transmembrane region" description="Helical" evidence="6">
    <location>
        <begin position="12"/>
        <end position="35"/>
    </location>
</feature>
<keyword evidence="2 6" id="KW-0812">Transmembrane</keyword>
<feature type="domain" description="Rhodopsin" evidence="7">
    <location>
        <begin position="31"/>
        <end position="292"/>
    </location>
</feature>
<name>A0A6A7ACR2_9PLEO</name>
<feature type="transmembrane region" description="Helical" evidence="6">
    <location>
        <begin position="221"/>
        <end position="246"/>
    </location>
</feature>
<gene>
    <name evidence="8" type="ORF">CC86DRAFT_134230</name>
</gene>
<keyword evidence="4 6" id="KW-0472">Membrane</keyword>
<reference evidence="8" key="1">
    <citation type="journal article" date="2020" name="Stud. Mycol.">
        <title>101 Dothideomycetes genomes: a test case for predicting lifestyles and emergence of pathogens.</title>
        <authorList>
            <person name="Haridas S."/>
            <person name="Albert R."/>
            <person name="Binder M."/>
            <person name="Bloem J."/>
            <person name="Labutti K."/>
            <person name="Salamov A."/>
            <person name="Andreopoulos B."/>
            <person name="Baker S."/>
            <person name="Barry K."/>
            <person name="Bills G."/>
            <person name="Bluhm B."/>
            <person name="Cannon C."/>
            <person name="Castanera R."/>
            <person name="Culley D."/>
            <person name="Daum C."/>
            <person name="Ezra D."/>
            <person name="Gonzalez J."/>
            <person name="Henrissat B."/>
            <person name="Kuo A."/>
            <person name="Liang C."/>
            <person name="Lipzen A."/>
            <person name="Lutzoni F."/>
            <person name="Magnuson J."/>
            <person name="Mondo S."/>
            <person name="Nolan M."/>
            <person name="Ohm R."/>
            <person name="Pangilinan J."/>
            <person name="Park H.-J."/>
            <person name="Ramirez L."/>
            <person name="Alfaro M."/>
            <person name="Sun H."/>
            <person name="Tritt A."/>
            <person name="Yoshinaga Y."/>
            <person name="Zwiers L.-H."/>
            <person name="Turgeon B."/>
            <person name="Goodwin S."/>
            <person name="Spatafora J."/>
            <person name="Crous P."/>
            <person name="Grigoriev I."/>
        </authorList>
    </citation>
    <scope>NUCLEOTIDE SEQUENCE</scope>
    <source>
        <strain evidence="8">CBS 113818</strain>
    </source>
</reference>
<evidence type="ECO:0000313" key="8">
    <source>
        <dbReference type="EMBL" id="KAF2831052.1"/>
    </source>
</evidence>
<dbReference type="PANTHER" id="PTHR33048:SF157">
    <property type="entry name" value="INTEGRAL MEMBRANE PROTEIN"/>
    <property type="match status" value="1"/>
</dbReference>
<evidence type="ECO:0000256" key="6">
    <source>
        <dbReference type="SAM" id="Phobius"/>
    </source>
</evidence>
<keyword evidence="3 6" id="KW-1133">Transmembrane helix</keyword>
<evidence type="ECO:0000256" key="5">
    <source>
        <dbReference type="ARBA" id="ARBA00038359"/>
    </source>
</evidence>
<dbReference type="OrthoDB" id="5393606at2759"/>
<dbReference type="PANTHER" id="PTHR33048">
    <property type="entry name" value="PTH11-LIKE INTEGRAL MEMBRANE PROTEIN (AFU_ORTHOLOGUE AFUA_5G11245)"/>
    <property type="match status" value="1"/>
</dbReference>
<sequence>MSAVPVVPPSPANVIACGIVFPIVAGGVVALRFYCRRIQRVKLEVDDWLTLPAWLFMTGMAICIVIGVYKRGFGYPSPRPGPGQDPTTFTHPEIIINRKLEFALELFQFPALTSVKLSFLFFYKRIFCTRSTVILNWIIWTVIALCIIWGVAFFFAFLFVCGTHFSSFWGTPIAFKTHCSIILPENYWIAITDFMLDAVIFFIPMPLIFRLQMSTTRKFGLLAIFAVGALTLAASITRMVIFVNAVQVLKKAYKSSGTNNLTVTAGLYWTVFECGLGLIAACMPAIYVLLKRFSVRYIRTNNQQSKESLWSWRTVHSKSQQPSTMNFSVSEIELVPADAPHATINTRVEKQSVEDQSRHNNRHANGICVSKTVQRAENMI</sequence>
<evidence type="ECO:0000256" key="4">
    <source>
        <dbReference type="ARBA" id="ARBA00023136"/>
    </source>
</evidence>
<feature type="transmembrane region" description="Helical" evidence="6">
    <location>
        <begin position="266"/>
        <end position="290"/>
    </location>
</feature>
<dbReference type="AlphaFoldDB" id="A0A6A7ACR2"/>